<keyword evidence="1" id="KW-0812">Transmembrane</keyword>
<keyword evidence="3" id="KW-0496">Mitochondrion</keyword>
<evidence type="ECO:0000256" key="1">
    <source>
        <dbReference type="SAM" id="Phobius"/>
    </source>
</evidence>
<dbReference type="Proteomes" id="UP000039324">
    <property type="component" value="Unassembled WGS sequence"/>
</dbReference>
<keyword evidence="1" id="KW-0472">Membrane</keyword>
<reference evidence="3 5" key="2">
    <citation type="submission" date="2018-03" db="EMBL/GenBank/DDBJ databases">
        <authorList>
            <person name="Fogelqvist J."/>
        </authorList>
    </citation>
    <scope>NUCLEOTIDE SEQUENCE [LARGE SCALE GENOMIC DNA]</scope>
</reference>
<organism evidence="2 4">
    <name type="scientific">Plasmodiophora brassicae</name>
    <name type="common">Clubroot disease agent</name>
    <dbReference type="NCBI Taxonomy" id="37360"/>
    <lineage>
        <taxon>Eukaryota</taxon>
        <taxon>Sar</taxon>
        <taxon>Rhizaria</taxon>
        <taxon>Endomyxa</taxon>
        <taxon>Phytomyxea</taxon>
        <taxon>Plasmodiophorida</taxon>
        <taxon>Plasmodiophoridae</taxon>
        <taxon>Plasmodiophora</taxon>
    </lineage>
</organism>
<sequence length="268" mass="30159">MPSSAKVPRLADANWGTTELLLNGVRSGLQAIRVFWHKVHFWYFTDVDALGHRAIGSMDPSRIPNALNGHQWSFLAVVLLTAATLPYATQRYGGANPVLKSLDITFLLLSLLLSTITAGIRQAYVWRTKALEVEHARLLRRYKNLERRFNVWPLPATRQVSALLNKFETHKLAVIEAGSFMLLASLIATAVHAGLITQSILRLSVSYQMARLHVQNVVLARLMPYNLIAIINAITLLDYMLRVPIITRFQWLYCLTHFPPVQPPSEAA</sequence>
<geneLocation type="mitochondrion" evidence="3"/>
<dbReference type="EMBL" id="CDSF01000101">
    <property type="protein sequence ID" value="CEP00446.1"/>
    <property type="molecule type" value="Genomic_DNA"/>
</dbReference>
<gene>
    <name evidence="2" type="ORF">PBRA_001500</name>
    <name evidence="3" type="ORF">PLBR_LOCUS1266</name>
</gene>
<protein>
    <submittedName>
        <fullName evidence="2">Uncharacterized protein</fullName>
    </submittedName>
</protein>
<evidence type="ECO:0000313" key="3">
    <source>
        <dbReference type="EMBL" id="SPQ94051.1"/>
    </source>
</evidence>
<evidence type="ECO:0000313" key="5">
    <source>
        <dbReference type="Proteomes" id="UP000290189"/>
    </source>
</evidence>
<keyword evidence="1" id="KW-1133">Transmembrane helix</keyword>
<proteinExistence type="predicted"/>
<dbReference type="Proteomes" id="UP000290189">
    <property type="component" value="Unassembled WGS sequence"/>
</dbReference>
<accession>A0A0G4IZE4</accession>
<feature type="transmembrane region" description="Helical" evidence="1">
    <location>
        <begin position="223"/>
        <end position="241"/>
    </location>
</feature>
<dbReference type="EMBL" id="OVEO01000002">
    <property type="protein sequence ID" value="SPQ94051.1"/>
    <property type="molecule type" value="Genomic_DNA"/>
</dbReference>
<keyword evidence="4" id="KW-1185">Reference proteome</keyword>
<name>A0A0G4IZE4_PLABS</name>
<evidence type="ECO:0000313" key="4">
    <source>
        <dbReference type="Proteomes" id="UP000039324"/>
    </source>
</evidence>
<feature type="transmembrane region" description="Helical" evidence="1">
    <location>
        <begin position="180"/>
        <end position="203"/>
    </location>
</feature>
<reference evidence="2 4" key="1">
    <citation type="submission" date="2015-02" db="EMBL/GenBank/DDBJ databases">
        <authorList>
            <person name="Chooi Y.-H."/>
        </authorList>
    </citation>
    <scope>NUCLEOTIDE SEQUENCE [LARGE SCALE GENOMIC DNA]</scope>
    <source>
        <strain evidence="2">E3</strain>
    </source>
</reference>
<feature type="transmembrane region" description="Helical" evidence="1">
    <location>
        <begin position="101"/>
        <end position="120"/>
    </location>
</feature>
<evidence type="ECO:0000313" key="2">
    <source>
        <dbReference type="EMBL" id="CEP00446.1"/>
    </source>
</evidence>
<dbReference type="AlphaFoldDB" id="A0A0G4IZE4"/>